<evidence type="ECO:0000256" key="1">
    <source>
        <dbReference type="SAM" id="Phobius"/>
    </source>
</evidence>
<evidence type="ECO:0000313" key="3">
    <source>
        <dbReference type="Proteomes" id="UP000182360"/>
    </source>
</evidence>
<name>A0A1H9B6K7_9SPIR</name>
<evidence type="ECO:0000313" key="2">
    <source>
        <dbReference type="EMBL" id="SEP84666.1"/>
    </source>
</evidence>
<dbReference type="RefSeq" id="WP_074640731.1">
    <property type="nucleotide sequence ID" value="NZ_FOFU01000001.1"/>
</dbReference>
<keyword evidence="1" id="KW-0472">Membrane</keyword>
<keyword evidence="1" id="KW-0812">Transmembrane</keyword>
<accession>A0A1H9B6K7</accession>
<organism evidence="2 3">
    <name type="scientific">Treponema bryantii</name>
    <dbReference type="NCBI Taxonomy" id="163"/>
    <lineage>
        <taxon>Bacteria</taxon>
        <taxon>Pseudomonadati</taxon>
        <taxon>Spirochaetota</taxon>
        <taxon>Spirochaetia</taxon>
        <taxon>Spirochaetales</taxon>
        <taxon>Treponemataceae</taxon>
        <taxon>Treponema</taxon>
    </lineage>
</organism>
<proteinExistence type="predicted"/>
<dbReference type="AlphaFoldDB" id="A0A1H9B6K7"/>
<protein>
    <submittedName>
        <fullName evidence="2">Uncharacterized protein</fullName>
    </submittedName>
</protein>
<feature type="transmembrane region" description="Helical" evidence="1">
    <location>
        <begin position="115"/>
        <end position="133"/>
    </location>
</feature>
<feature type="transmembrane region" description="Helical" evidence="1">
    <location>
        <begin position="87"/>
        <end position="109"/>
    </location>
</feature>
<sequence length="141" mass="16021">MNKKLWKLLWFGVPLTKVVYAFLAYSNRKEIDNSFQMVSLLILIIGLITCTLSILLSRKIYQKNFYENKLVKSFIGSTKNADDSASVFVLFTMLIGLAETAALFAFVQYILTGNLIVGCILYAFSLTAWAFNYPSDMKEDE</sequence>
<keyword evidence="3" id="KW-1185">Reference proteome</keyword>
<dbReference type="Proteomes" id="UP000182360">
    <property type="component" value="Unassembled WGS sequence"/>
</dbReference>
<keyword evidence="1" id="KW-1133">Transmembrane helix</keyword>
<feature type="transmembrane region" description="Helical" evidence="1">
    <location>
        <begin position="37"/>
        <end position="56"/>
    </location>
</feature>
<gene>
    <name evidence="2" type="ORF">SAMN04487977_101597</name>
</gene>
<dbReference type="EMBL" id="FOFU01000001">
    <property type="protein sequence ID" value="SEP84666.1"/>
    <property type="molecule type" value="Genomic_DNA"/>
</dbReference>
<reference evidence="2 3" key="1">
    <citation type="submission" date="2016-10" db="EMBL/GenBank/DDBJ databases">
        <authorList>
            <person name="de Groot N.N."/>
        </authorList>
    </citation>
    <scope>NUCLEOTIDE SEQUENCE [LARGE SCALE GENOMIC DNA]</scope>
    <source>
        <strain evidence="2 3">B25</strain>
    </source>
</reference>